<feature type="region of interest" description="Disordered" evidence="1">
    <location>
        <begin position="55"/>
        <end position="79"/>
    </location>
</feature>
<evidence type="ECO:0000313" key="3">
    <source>
        <dbReference type="EMBL" id="VDN95613.1"/>
    </source>
</evidence>
<keyword evidence="2" id="KW-0812">Transmembrane</keyword>
<keyword evidence="2" id="KW-0472">Membrane</keyword>
<evidence type="ECO:0000256" key="1">
    <source>
        <dbReference type="SAM" id="MobiDB-lite"/>
    </source>
</evidence>
<evidence type="ECO:0000313" key="5">
    <source>
        <dbReference type="WBParaSite" id="BPAG_0001450001-mRNA-1"/>
    </source>
</evidence>
<gene>
    <name evidence="3" type="ORF">BPAG_LOCUS14428</name>
</gene>
<dbReference type="EMBL" id="UZAD01013661">
    <property type="protein sequence ID" value="VDN95613.1"/>
    <property type="molecule type" value="Genomic_DNA"/>
</dbReference>
<accession>A0A0N4TZN0</accession>
<evidence type="ECO:0000256" key="2">
    <source>
        <dbReference type="SAM" id="Phobius"/>
    </source>
</evidence>
<protein>
    <submittedName>
        <fullName evidence="5">Secreted protein</fullName>
    </submittedName>
</protein>
<dbReference type="AlphaFoldDB" id="A0A0N4TZN0"/>
<reference evidence="3 4" key="2">
    <citation type="submission" date="2018-11" db="EMBL/GenBank/DDBJ databases">
        <authorList>
            <consortium name="Pathogen Informatics"/>
        </authorList>
    </citation>
    <scope>NUCLEOTIDE SEQUENCE [LARGE SCALE GENOMIC DNA]</scope>
</reference>
<dbReference type="Proteomes" id="UP000278627">
    <property type="component" value="Unassembled WGS sequence"/>
</dbReference>
<sequence length="79" mass="9023">MVRGTAPTATLLKVTRVTTALTSLPLLLLSCAVHMRHVVRMRMERIEIARRLSQKRTSYPVHNDNPEVKRNRGQVGMEE</sequence>
<reference evidence="5" key="1">
    <citation type="submission" date="2017-02" db="UniProtKB">
        <authorList>
            <consortium name="WormBaseParasite"/>
        </authorList>
    </citation>
    <scope>IDENTIFICATION</scope>
</reference>
<proteinExistence type="predicted"/>
<keyword evidence="2" id="KW-1133">Transmembrane helix</keyword>
<evidence type="ECO:0000313" key="4">
    <source>
        <dbReference type="Proteomes" id="UP000278627"/>
    </source>
</evidence>
<organism evidence="5">
    <name type="scientific">Brugia pahangi</name>
    <name type="common">Filarial nematode worm</name>
    <dbReference type="NCBI Taxonomy" id="6280"/>
    <lineage>
        <taxon>Eukaryota</taxon>
        <taxon>Metazoa</taxon>
        <taxon>Ecdysozoa</taxon>
        <taxon>Nematoda</taxon>
        <taxon>Chromadorea</taxon>
        <taxon>Rhabditida</taxon>
        <taxon>Spirurina</taxon>
        <taxon>Spiruromorpha</taxon>
        <taxon>Filarioidea</taxon>
        <taxon>Onchocercidae</taxon>
        <taxon>Brugia</taxon>
    </lineage>
</organism>
<name>A0A0N4TZN0_BRUPA</name>
<feature type="transmembrane region" description="Helical" evidence="2">
    <location>
        <begin position="20"/>
        <end position="39"/>
    </location>
</feature>
<dbReference type="WBParaSite" id="BPAG_0001450001-mRNA-1">
    <property type="protein sequence ID" value="BPAG_0001450001-mRNA-1"/>
    <property type="gene ID" value="BPAG_0001450001"/>
</dbReference>
<dbReference type="PROSITE" id="PS51257">
    <property type="entry name" value="PROKAR_LIPOPROTEIN"/>
    <property type="match status" value="1"/>
</dbReference>
<keyword evidence="4" id="KW-1185">Reference proteome</keyword>